<feature type="compositionally biased region" description="Low complexity" evidence="2">
    <location>
        <begin position="137"/>
        <end position="153"/>
    </location>
</feature>
<dbReference type="InterPro" id="IPR001611">
    <property type="entry name" value="Leu-rich_rpt"/>
</dbReference>
<dbReference type="Gene3D" id="3.80.10.10">
    <property type="entry name" value="Ribonuclease Inhibitor"/>
    <property type="match status" value="2"/>
</dbReference>
<gene>
    <name evidence="3" type="ORF">DBRI00130_LOCUS34645</name>
</gene>
<dbReference type="PANTHER" id="PTHR48009:SF16">
    <property type="entry name" value="LEUCINE-RICH REPEAT-CONTAINING N-TERMINAL PLANT-TYPE DOMAIN-CONTAINING PROTEIN"/>
    <property type="match status" value="1"/>
</dbReference>
<feature type="region of interest" description="Disordered" evidence="2">
    <location>
        <begin position="189"/>
        <end position="209"/>
    </location>
</feature>
<feature type="region of interest" description="Disordered" evidence="2">
    <location>
        <begin position="58"/>
        <end position="153"/>
    </location>
</feature>
<evidence type="ECO:0000313" key="3">
    <source>
        <dbReference type="EMBL" id="CAE4644572.1"/>
    </source>
</evidence>
<reference evidence="3" key="1">
    <citation type="submission" date="2021-01" db="EMBL/GenBank/DDBJ databases">
        <authorList>
            <person name="Corre E."/>
            <person name="Pelletier E."/>
            <person name="Niang G."/>
            <person name="Scheremetjew M."/>
            <person name="Finn R."/>
            <person name="Kale V."/>
            <person name="Holt S."/>
            <person name="Cochrane G."/>
            <person name="Meng A."/>
            <person name="Brown T."/>
            <person name="Cohen L."/>
        </authorList>
    </citation>
    <scope>NUCLEOTIDE SEQUENCE</scope>
    <source>
        <strain evidence="3">GSO104</strain>
    </source>
</reference>
<dbReference type="SUPFAM" id="SSF52058">
    <property type="entry name" value="L domain-like"/>
    <property type="match status" value="1"/>
</dbReference>
<keyword evidence="1" id="KW-0677">Repeat</keyword>
<accession>A0A7S4SIJ7</accession>
<feature type="compositionally biased region" description="Polar residues" evidence="2">
    <location>
        <begin position="73"/>
        <end position="82"/>
    </location>
</feature>
<feature type="compositionally biased region" description="Polar residues" evidence="2">
    <location>
        <begin position="195"/>
        <end position="209"/>
    </location>
</feature>
<evidence type="ECO:0008006" key="4">
    <source>
        <dbReference type="Google" id="ProtNLM"/>
    </source>
</evidence>
<evidence type="ECO:0000256" key="2">
    <source>
        <dbReference type="SAM" id="MobiDB-lite"/>
    </source>
</evidence>
<dbReference type="AlphaFoldDB" id="A0A7S4SIJ7"/>
<dbReference type="PANTHER" id="PTHR48009">
    <property type="entry name" value="LEUCINE-RICH REPEAT (LRR) FAMILY PROTEIN"/>
    <property type="match status" value="1"/>
</dbReference>
<feature type="region of interest" description="Disordered" evidence="2">
    <location>
        <begin position="1"/>
        <end position="43"/>
    </location>
</feature>
<dbReference type="InterPro" id="IPR032675">
    <property type="entry name" value="LRR_dom_sf"/>
</dbReference>
<name>A0A7S4SIJ7_9STRA</name>
<evidence type="ECO:0000256" key="1">
    <source>
        <dbReference type="ARBA" id="ARBA00022737"/>
    </source>
</evidence>
<dbReference type="FunFam" id="3.80.10.10:FF:000383">
    <property type="entry name" value="Leucine-rich repeat receptor protein kinase EMS1"/>
    <property type="match status" value="2"/>
</dbReference>
<proteinExistence type="predicted"/>
<feature type="compositionally biased region" description="Acidic residues" evidence="2">
    <location>
        <begin position="18"/>
        <end position="29"/>
    </location>
</feature>
<sequence>MSSSLQEQDMAANINKEEAEEEEKEEEESRLDKCSIATKENGGGKAVRFTDTVIITATGGKVSPKVEEEEESQNVGNAQTAVSVDDGTSKDGKESGEKSNNNDNEDSLLGKMFHVKRREDDDAKKSLIPTTIEYESDATPGTDATPRTTTASSSSLLRRPCVYMLAIFSLLLVVGLPQILSKLFQNKNNKNINNRPSSMPTSSKSLTPTMNEDDVLRIRSFLQFYYLTQEEFSPSSPQERAVDWIIHQDNVSQFPTTGNGVKALLQRWILAVFAFTTQHEHWHACGAPPQLSSSPPDPLLLNMNKTTACHVDVLDLSTDESISNTYYYWLSHDHECTWYGVTCDENGSVVRLELPENNLNGPIPGELIHLTSLRILHLQHNLLSGTLPTHIAHLYPLIELQLLDNMFSGTIPEELYDLTTLQKLSLGWNDFSGTLSTRIGEMTNLQMLFLFDNKFDGTIPSEIGKLSFLSFLYTHSNAFTGTIPNEISNLSMLRQWKHFENINTGTLPGDIGNLGNLEILWLSECRFSGPLPPSFYNLTRLQQFHAWSNRDLFQEPFSTGFNGTISSEIGNMKELTSFVVNHNWFQGELPWEFGDLIELSKFVCFLSQVIIIILREKCLSLTVFFWVLYKMLMQLVLPLQQSFFYPHTNVQTLTIINK</sequence>
<feature type="compositionally biased region" description="Basic and acidic residues" evidence="2">
    <location>
        <begin position="87"/>
        <end position="97"/>
    </location>
</feature>
<dbReference type="Pfam" id="PF00560">
    <property type="entry name" value="LRR_1"/>
    <property type="match status" value="3"/>
</dbReference>
<organism evidence="3">
    <name type="scientific">Ditylum brightwellii</name>
    <dbReference type="NCBI Taxonomy" id="49249"/>
    <lineage>
        <taxon>Eukaryota</taxon>
        <taxon>Sar</taxon>
        <taxon>Stramenopiles</taxon>
        <taxon>Ochrophyta</taxon>
        <taxon>Bacillariophyta</taxon>
        <taxon>Mediophyceae</taxon>
        <taxon>Lithodesmiophycidae</taxon>
        <taxon>Lithodesmiales</taxon>
        <taxon>Lithodesmiaceae</taxon>
        <taxon>Ditylum</taxon>
    </lineage>
</organism>
<dbReference type="InterPro" id="IPR053213">
    <property type="entry name" value="RLP29"/>
</dbReference>
<protein>
    <recommendedName>
        <fullName evidence="4">Leucine-rich repeat-containing N-terminal plant-type domain-containing protein</fullName>
    </recommendedName>
</protein>
<dbReference type="EMBL" id="HBNS01044723">
    <property type="protein sequence ID" value="CAE4644572.1"/>
    <property type="molecule type" value="Transcribed_RNA"/>
</dbReference>